<organism evidence="1 2">
    <name type="scientific">Diphasiastrum complanatum</name>
    <name type="common">Issler's clubmoss</name>
    <name type="synonym">Lycopodium complanatum</name>
    <dbReference type="NCBI Taxonomy" id="34168"/>
    <lineage>
        <taxon>Eukaryota</taxon>
        <taxon>Viridiplantae</taxon>
        <taxon>Streptophyta</taxon>
        <taxon>Embryophyta</taxon>
        <taxon>Tracheophyta</taxon>
        <taxon>Lycopodiopsida</taxon>
        <taxon>Lycopodiales</taxon>
        <taxon>Lycopodiaceae</taxon>
        <taxon>Lycopodioideae</taxon>
        <taxon>Diphasiastrum</taxon>
    </lineage>
</organism>
<dbReference type="Proteomes" id="UP001162992">
    <property type="component" value="Chromosome 3"/>
</dbReference>
<evidence type="ECO:0000313" key="2">
    <source>
        <dbReference type="Proteomes" id="UP001162992"/>
    </source>
</evidence>
<reference evidence="2" key="1">
    <citation type="journal article" date="2024" name="Proc. Natl. Acad. Sci. U.S.A.">
        <title>Extraordinary preservation of gene collinearity over three hundred million years revealed in homosporous lycophytes.</title>
        <authorList>
            <person name="Li C."/>
            <person name="Wickell D."/>
            <person name="Kuo L.Y."/>
            <person name="Chen X."/>
            <person name="Nie B."/>
            <person name="Liao X."/>
            <person name="Peng D."/>
            <person name="Ji J."/>
            <person name="Jenkins J."/>
            <person name="Williams M."/>
            <person name="Shu S."/>
            <person name="Plott C."/>
            <person name="Barry K."/>
            <person name="Rajasekar S."/>
            <person name="Grimwood J."/>
            <person name="Han X."/>
            <person name="Sun S."/>
            <person name="Hou Z."/>
            <person name="He W."/>
            <person name="Dai G."/>
            <person name="Sun C."/>
            <person name="Schmutz J."/>
            <person name="Leebens-Mack J.H."/>
            <person name="Li F.W."/>
            <person name="Wang L."/>
        </authorList>
    </citation>
    <scope>NUCLEOTIDE SEQUENCE [LARGE SCALE GENOMIC DNA]</scope>
    <source>
        <strain evidence="2">cv. PW_Plant_1</strain>
    </source>
</reference>
<comment type="caution">
    <text evidence="1">The sequence shown here is derived from an EMBL/GenBank/DDBJ whole genome shotgun (WGS) entry which is preliminary data.</text>
</comment>
<name>A0ACC2E421_DIPCM</name>
<proteinExistence type="predicted"/>
<accession>A0ACC2E421</accession>
<protein>
    <submittedName>
        <fullName evidence="1">Uncharacterized protein</fullName>
    </submittedName>
</protein>
<keyword evidence="2" id="KW-1185">Reference proteome</keyword>
<sequence length="338" mass="37355">MPTEFITNRYMAKQGIPPQQVTWNDEMLTFDEISKFFTVPAVEAASILGVCTTTLKRICNENGIPRWPYRKIMAGKSIEEIKREAVLEQSATQHLGVIHSSSPSTLPSAANIGRVDALGVRNSSQTSQSDLRAANMVRANAVQLNQQSYNVSRYPSNLSVGGSHGLQRLKPIPSTFLDEFKHGFPYDGLSVSTNRWWGNLELKSKVELSSSAASKDSELDPLGATVQTRSIVKGDLAEDKIERDCLQNESTKELGSVKERSKEDVGRKEALIEKDPVIAANMLVKLRKQAAISGQRALRFGVTKGYNFSKLTDNDTDTLRFIFGNNLPSQWKASFSPS</sequence>
<dbReference type="EMBL" id="CM055094">
    <property type="protein sequence ID" value="KAJ7561284.1"/>
    <property type="molecule type" value="Genomic_DNA"/>
</dbReference>
<evidence type="ECO:0000313" key="1">
    <source>
        <dbReference type="EMBL" id="KAJ7561284.1"/>
    </source>
</evidence>
<gene>
    <name evidence="1" type="ORF">O6H91_03G021800</name>
</gene>